<sequence length="67" mass="7357">MNEARFAPCAICHAPSAVALSTSIPRFSPSFGKQISKEIEGQAENARKNTLDKIKQSPPIYQQQGRI</sequence>
<protein>
    <submittedName>
        <fullName evidence="2">Uncharacterized protein</fullName>
    </submittedName>
</protein>
<evidence type="ECO:0000256" key="1">
    <source>
        <dbReference type="SAM" id="MobiDB-lite"/>
    </source>
</evidence>
<proteinExistence type="predicted"/>
<dbReference type="AlphaFoldDB" id="A0A392MZ74"/>
<name>A0A392MZ74_9FABA</name>
<accession>A0A392MZ74</accession>
<dbReference type="Proteomes" id="UP000265520">
    <property type="component" value="Unassembled WGS sequence"/>
</dbReference>
<organism evidence="2 3">
    <name type="scientific">Trifolium medium</name>
    <dbReference type="NCBI Taxonomy" id="97028"/>
    <lineage>
        <taxon>Eukaryota</taxon>
        <taxon>Viridiplantae</taxon>
        <taxon>Streptophyta</taxon>
        <taxon>Embryophyta</taxon>
        <taxon>Tracheophyta</taxon>
        <taxon>Spermatophyta</taxon>
        <taxon>Magnoliopsida</taxon>
        <taxon>eudicotyledons</taxon>
        <taxon>Gunneridae</taxon>
        <taxon>Pentapetalae</taxon>
        <taxon>rosids</taxon>
        <taxon>fabids</taxon>
        <taxon>Fabales</taxon>
        <taxon>Fabaceae</taxon>
        <taxon>Papilionoideae</taxon>
        <taxon>50 kb inversion clade</taxon>
        <taxon>NPAAA clade</taxon>
        <taxon>Hologalegina</taxon>
        <taxon>IRL clade</taxon>
        <taxon>Trifolieae</taxon>
        <taxon>Trifolium</taxon>
    </lineage>
</organism>
<evidence type="ECO:0000313" key="3">
    <source>
        <dbReference type="Proteomes" id="UP000265520"/>
    </source>
</evidence>
<feature type="region of interest" description="Disordered" evidence="1">
    <location>
        <begin position="44"/>
        <end position="67"/>
    </location>
</feature>
<dbReference type="EMBL" id="LXQA010023563">
    <property type="protein sequence ID" value="MCH92830.1"/>
    <property type="molecule type" value="Genomic_DNA"/>
</dbReference>
<keyword evidence="3" id="KW-1185">Reference proteome</keyword>
<comment type="caution">
    <text evidence="2">The sequence shown here is derived from an EMBL/GenBank/DDBJ whole genome shotgun (WGS) entry which is preliminary data.</text>
</comment>
<evidence type="ECO:0000313" key="2">
    <source>
        <dbReference type="EMBL" id="MCH92830.1"/>
    </source>
</evidence>
<feature type="compositionally biased region" description="Basic and acidic residues" evidence="1">
    <location>
        <begin position="44"/>
        <end position="55"/>
    </location>
</feature>
<reference evidence="2 3" key="1">
    <citation type="journal article" date="2018" name="Front. Plant Sci.">
        <title>Red Clover (Trifolium pratense) and Zigzag Clover (T. medium) - A Picture of Genomic Similarities and Differences.</title>
        <authorList>
            <person name="Dluhosova J."/>
            <person name="Istvanek J."/>
            <person name="Nedelnik J."/>
            <person name="Repkova J."/>
        </authorList>
    </citation>
    <scope>NUCLEOTIDE SEQUENCE [LARGE SCALE GENOMIC DNA]</scope>
    <source>
        <strain evidence="3">cv. 10/8</strain>
        <tissue evidence="2">Leaf</tissue>
    </source>
</reference>